<feature type="compositionally biased region" description="Polar residues" evidence="1">
    <location>
        <begin position="85"/>
        <end position="104"/>
    </location>
</feature>
<feature type="chain" id="PRO_5004586785" evidence="2">
    <location>
        <begin position="22"/>
        <end position="104"/>
    </location>
</feature>
<reference evidence="3" key="1">
    <citation type="journal article" date="2013" name="BMC Genomics">
        <title>A deep insight into the sialotranscriptome of the mosquito, Psorophora albipes.</title>
        <authorList>
            <person name="Chagas A.C."/>
            <person name="Calvo E."/>
            <person name="Rios-Velasquez C.M."/>
            <person name="Pessoa F.A."/>
            <person name="Medeiros J.F."/>
            <person name="Ribeiro J.M."/>
        </authorList>
    </citation>
    <scope>NUCLEOTIDE SEQUENCE</scope>
</reference>
<organism evidence="3">
    <name type="scientific">Psorophora albipes</name>
    <dbReference type="NCBI Taxonomy" id="869069"/>
    <lineage>
        <taxon>Eukaryota</taxon>
        <taxon>Metazoa</taxon>
        <taxon>Ecdysozoa</taxon>
        <taxon>Arthropoda</taxon>
        <taxon>Hexapoda</taxon>
        <taxon>Insecta</taxon>
        <taxon>Pterygota</taxon>
        <taxon>Neoptera</taxon>
        <taxon>Endopterygota</taxon>
        <taxon>Diptera</taxon>
        <taxon>Nematocera</taxon>
        <taxon>Culicoidea</taxon>
        <taxon>Culicidae</taxon>
        <taxon>Culicinae</taxon>
        <taxon>Aedini</taxon>
        <taxon>Psorophora</taxon>
    </lineage>
</organism>
<sequence length="104" mass="10944">MFVSMGMWVVYLQFFSKWATLTTPWMKSGSLLPPVVAATATSCYRRTLTAGVRRRVELVSFNRGVVIVLADVLGGVGSSAEPTAVGSTEGLTGAPTTLSGTDCP</sequence>
<name>T1DJ57_9DIPT</name>
<evidence type="ECO:0000256" key="1">
    <source>
        <dbReference type="SAM" id="MobiDB-lite"/>
    </source>
</evidence>
<evidence type="ECO:0000256" key="2">
    <source>
        <dbReference type="SAM" id="SignalP"/>
    </source>
</evidence>
<dbReference type="AlphaFoldDB" id="T1DJ57"/>
<protein>
    <submittedName>
        <fullName evidence="3">Putative secreted protein</fullName>
    </submittedName>
</protein>
<dbReference type="EMBL" id="GALA01000496">
    <property type="protein sequence ID" value="JAA94356.1"/>
    <property type="molecule type" value="mRNA"/>
</dbReference>
<feature type="signal peptide" evidence="2">
    <location>
        <begin position="1"/>
        <end position="21"/>
    </location>
</feature>
<accession>T1DJ57</accession>
<proteinExistence type="evidence at transcript level"/>
<feature type="region of interest" description="Disordered" evidence="1">
    <location>
        <begin position="78"/>
        <end position="104"/>
    </location>
</feature>
<evidence type="ECO:0000313" key="3">
    <source>
        <dbReference type="EMBL" id="JAA94356.1"/>
    </source>
</evidence>
<keyword evidence="2" id="KW-0732">Signal</keyword>